<keyword evidence="3" id="KW-0812">Transmembrane</keyword>
<dbReference type="AlphaFoldDB" id="M8CU71"/>
<dbReference type="Gene3D" id="1.20.5.110">
    <property type="match status" value="1"/>
</dbReference>
<dbReference type="PIRSF" id="PIRSF028865">
    <property type="entry name" value="Membrin-2"/>
    <property type="match status" value="1"/>
</dbReference>
<dbReference type="GO" id="GO:0031902">
    <property type="term" value="C:late endosome membrane"/>
    <property type="evidence" value="ECO:0007669"/>
    <property type="project" value="TreeGrafter"/>
</dbReference>
<dbReference type="InterPro" id="IPR010989">
    <property type="entry name" value="SNARE"/>
</dbReference>
<dbReference type="Pfam" id="PF05008">
    <property type="entry name" value="V-SNARE"/>
    <property type="match status" value="1"/>
</dbReference>
<dbReference type="GO" id="GO:0005789">
    <property type="term" value="C:endoplasmic reticulum membrane"/>
    <property type="evidence" value="ECO:0007669"/>
    <property type="project" value="TreeGrafter"/>
</dbReference>
<evidence type="ECO:0000256" key="2">
    <source>
        <dbReference type="ARBA" id="ARBA00022448"/>
    </source>
</evidence>
<evidence type="ECO:0000256" key="8">
    <source>
        <dbReference type="ARBA" id="ARBA00060376"/>
    </source>
</evidence>
<evidence type="ECO:0000256" key="5">
    <source>
        <dbReference type="ARBA" id="ARBA00022989"/>
    </source>
</evidence>
<dbReference type="Pfam" id="PF12352">
    <property type="entry name" value="V-SNARE_C"/>
    <property type="match status" value="1"/>
</dbReference>
<evidence type="ECO:0000256" key="6">
    <source>
        <dbReference type="ARBA" id="ARBA00023054"/>
    </source>
</evidence>
<keyword evidence="6" id="KW-0175">Coiled coil</keyword>
<dbReference type="EnsemblPlants" id="EMT31167">
    <property type="protein sequence ID" value="EMT31167"/>
    <property type="gene ID" value="F775_26262"/>
</dbReference>
<evidence type="ECO:0000256" key="1">
    <source>
        <dbReference type="ARBA" id="ARBA00006108"/>
    </source>
</evidence>
<dbReference type="Gene3D" id="1.20.58.400">
    <property type="entry name" value="t-snare proteins"/>
    <property type="match status" value="1"/>
</dbReference>
<dbReference type="SUPFAM" id="SSF47661">
    <property type="entry name" value="t-snare proteins"/>
    <property type="match status" value="1"/>
</dbReference>
<evidence type="ECO:0000259" key="9">
    <source>
        <dbReference type="Pfam" id="PF05008"/>
    </source>
</evidence>
<proteinExistence type="inferred from homology"/>
<comment type="subcellular location">
    <subcellularLocation>
        <location evidence="8">Prevacuolar compartment membrane</location>
        <topology evidence="8">Single-pass type IV membrane protein</topology>
    </subcellularLocation>
</comment>
<dbReference type="InterPro" id="IPR038407">
    <property type="entry name" value="v-SNARE_N_sf"/>
</dbReference>
<dbReference type="GO" id="GO:0006886">
    <property type="term" value="P:intracellular protein transport"/>
    <property type="evidence" value="ECO:0007669"/>
    <property type="project" value="InterPro"/>
</dbReference>
<name>M8CU71_AEGTA</name>
<protein>
    <submittedName>
        <fullName evidence="10">Vesicle transport v-SNARE 13</fullName>
    </submittedName>
</protein>
<dbReference type="GO" id="GO:0012507">
    <property type="term" value="C:ER to Golgi transport vesicle membrane"/>
    <property type="evidence" value="ECO:0007669"/>
    <property type="project" value="TreeGrafter"/>
</dbReference>
<dbReference type="FunFam" id="1.20.5.110:FF:000002">
    <property type="entry name" value="Vesicle transport through interaction with t-SNAREsB"/>
    <property type="match status" value="1"/>
</dbReference>
<comment type="similarity">
    <text evidence="1">Belongs to the VTI1 family.</text>
</comment>
<feature type="domain" description="Vesicle transport v-SNARE N-terminal" evidence="9">
    <location>
        <begin position="1"/>
        <end position="91"/>
    </location>
</feature>
<dbReference type="FunFam" id="1.20.58.400:FF:000001">
    <property type="entry name" value="Vesicle transport through interaction with t-SNAREs homolog 1A"/>
    <property type="match status" value="1"/>
</dbReference>
<reference evidence="10" key="1">
    <citation type="submission" date="2015-06" db="UniProtKB">
        <authorList>
            <consortium name="EnsemblPlants"/>
        </authorList>
    </citation>
    <scope>IDENTIFICATION</scope>
</reference>
<keyword evidence="2" id="KW-0813">Transport</keyword>
<dbReference type="PANTHER" id="PTHR21230">
    <property type="entry name" value="VESICLE TRANSPORT V-SNARE PROTEIN VTI1-RELATED"/>
    <property type="match status" value="1"/>
</dbReference>
<sequence length="246" mass="27477">MSEVFEGYAGQYCEISAALSRKCAAASALDGDKKQQKLSEIQADVQESESLIRRMDLEARSMQPSVKAGLLAKLREYKSDLNNVKGEIKRLSAPNAQQATREELLESGMSDTLTLVNLVTPLFGEAGMNFSLGRQDFKAKASSDQRGRLMMTSERLNQSSDRIRESQRTVFETEEIGVSILQDLHNQRQSLLHAHTTLHGVDDYIGKSKKILASMSKRMDRNKWIVGGIIATLVLAILFILYFKFA</sequence>
<keyword evidence="4" id="KW-0653">Protein transport</keyword>
<dbReference type="GO" id="GO:0031201">
    <property type="term" value="C:SNARE complex"/>
    <property type="evidence" value="ECO:0007669"/>
    <property type="project" value="TreeGrafter"/>
</dbReference>
<keyword evidence="5" id="KW-1133">Transmembrane helix</keyword>
<evidence type="ECO:0000256" key="3">
    <source>
        <dbReference type="ARBA" id="ARBA00022692"/>
    </source>
</evidence>
<dbReference type="PANTHER" id="PTHR21230:SF59">
    <property type="entry name" value="VESICLE TRANSPORT V-SNARE N-TERMINAL DOMAIN-CONTAINING PROTEIN"/>
    <property type="match status" value="1"/>
</dbReference>
<evidence type="ECO:0000256" key="7">
    <source>
        <dbReference type="ARBA" id="ARBA00023136"/>
    </source>
</evidence>
<dbReference type="InterPro" id="IPR027027">
    <property type="entry name" value="GOSR2/Membrin/Bos1"/>
</dbReference>
<dbReference type="CDD" id="cd15862">
    <property type="entry name" value="SNARE_Vti1"/>
    <property type="match status" value="1"/>
</dbReference>
<evidence type="ECO:0000313" key="10">
    <source>
        <dbReference type="EnsemblPlants" id="EMT31167"/>
    </source>
</evidence>
<dbReference type="GO" id="GO:0000149">
    <property type="term" value="F:SNARE binding"/>
    <property type="evidence" value="ECO:0007669"/>
    <property type="project" value="TreeGrafter"/>
</dbReference>
<dbReference type="ExpressionAtlas" id="M8CU71">
    <property type="expression patterns" value="baseline"/>
</dbReference>
<dbReference type="GO" id="GO:0006906">
    <property type="term" value="P:vesicle fusion"/>
    <property type="evidence" value="ECO:0007669"/>
    <property type="project" value="TreeGrafter"/>
</dbReference>
<keyword evidence="7" id="KW-0472">Membrane</keyword>
<dbReference type="GO" id="GO:0005794">
    <property type="term" value="C:Golgi apparatus"/>
    <property type="evidence" value="ECO:0007669"/>
    <property type="project" value="InterPro"/>
</dbReference>
<dbReference type="InterPro" id="IPR007705">
    <property type="entry name" value="Vesicle_trsprt_v-SNARE_N"/>
</dbReference>
<accession>M8CU71</accession>
<organism evidence="10">
    <name type="scientific">Aegilops tauschii</name>
    <name type="common">Tausch's goatgrass</name>
    <name type="synonym">Aegilops squarrosa</name>
    <dbReference type="NCBI Taxonomy" id="37682"/>
    <lineage>
        <taxon>Eukaryota</taxon>
        <taxon>Viridiplantae</taxon>
        <taxon>Streptophyta</taxon>
        <taxon>Embryophyta</taxon>
        <taxon>Tracheophyta</taxon>
        <taxon>Spermatophyta</taxon>
        <taxon>Magnoliopsida</taxon>
        <taxon>Liliopsida</taxon>
        <taxon>Poales</taxon>
        <taxon>Poaceae</taxon>
        <taxon>BOP clade</taxon>
        <taxon>Pooideae</taxon>
        <taxon>Triticodae</taxon>
        <taxon>Triticeae</taxon>
        <taxon>Triticinae</taxon>
        <taxon>Aegilops</taxon>
    </lineage>
</organism>
<dbReference type="GO" id="GO:0005484">
    <property type="term" value="F:SNAP receptor activity"/>
    <property type="evidence" value="ECO:0007669"/>
    <property type="project" value="InterPro"/>
</dbReference>
<dbReference type="SUPFAM" id="SSF58038">
    <property type="entry name" value="SNARE fusion complex"/>
    <property type="match status" value="1"/>
</dbReference>
<evidence type="ECO:0000256" key="4">
    <source>
        <dbReference type="ARBA" id="ARBA00022927"/>
    </source>
</evidence>